<dbReference type="GO" id="GO:0005886">
    <property type="term" value="C:plasma membrane"/>
    <property type="evidence" value="ECO:0007669"/>
    <property type="project" value="UniProtKB-SubCell"/>
</dbReference>
<organism evidence="11 12">
    <name type="scientific">Roseibacillus ishigakijimensis</name>
    <dbReference type="NCBI Taxonomy" id="454146"/>
    <lineage>
        <taxon>Bacteria</taxon>
        <taxon>Pseudomonadati</taxon>
        <taxon>Verrucomicrobiota</taxon>
        <taxon>Verrucomicrobiia</taxon>
        <taxon>Verrucomicrobiales</taxon>
        <taxon>Verrucomicrobiaceae</taxon>
        <taxon>Roseibacillus</taxon>
    </lineage>
</organism>
<dbReference type="InterPro" id="IPR002898">
    <property type="entry name" value="MotA_ExbB_proton_chnl"/>
</dbReference>
<keyword evidence="5 8" id="KW-0653">Protein transport</keyword>
<evidence type="ECO:0000256" key="4">
    <source>
        <dbReference type="ARBA" id="ARBA00022692"/>
    </source>
</evidence>
<evidence type="ECO:0000259" key="10">
    <source>
        <dbReference type="Pfam" id="PF01618"/>
    </source>
</evidence>
<feature type="domain" description="MotA/TolQ/ExbB proton channel" evidence="10">
    <location>
        <begin position="80"/>
        <end position="182"/>
    </location>
</feature>
<dbReference type="GO" id="GO:0017038">
    <property type="term" value="P:protein import"/>
    <property type="evidence" value="ECO:0007669"/>
    <property type="project" value="TreeGrafter"/>
</dbReference>
<evidence type="ECO:0000256" key="1">
    <source>
        <dbReference type="ARBA" id="ARBA00004651"/>
    </source>
</evidence>
<proteinExistence type="inferred from homology"/>
<dbReference type="Pfam" id="PF01618">
    <property type="entry name" value="MotA_ExbB"/>
    <property type="match status" value="1"/>
</dbReference>
<keyword evidence="12" id="KW-1185">Reference proteome</keyword>
<evidence type="ECO:0000313" key="11">
    <source>
        <dbReference type="EMBL" id="MBK1833972.1"/>
    </source>
</evidence>
<keyword evidence="3" id="KW-1003">Cell membrane</keyword>
<comment type="similarity">
    <text evidence="8">Belongs to the exbB/tolQ family.</text>
</comment>
<evidence type="ECO:0000256" key="5">
    <source>
        <dbReference type="ARBA" id="ARBA00022927"/>
    </source>
</evidence>
<gene>
    <name evidence="11" type="ORF">JIN78_07865</name>
</gene>
<keyword evidence="6 9" id="KW-1133">Transmembrane helix</keyword>
<accession>A0A934VM73</accession>
<dbReference type="AlphaFoldDB" id="A0A934VM73"/>
<evidence type="ECO:0000313" key="12">
    <source>
        <dbReference type="Proteomes" id="UP000604083"/>
    </source>
</evidence>
<name>A0A934VM73_9BACT</name>
<feature type="transmembrane region" description="Helical" evidence="9">
    <location>
        <begin position="17"/>
        <end position="40"/>
    </location>
</feature>
<feature type="transmembrane region" description="Helical" evidence="9">
    <location>
        <begin position="104"/>
        <end position="130"/>
    </location>
</feature>
<dbReference type="PANTHER" id="PTHR30625:SF15">
    <property type="entry name" value="BIOPOLYMER TRANSPORT PROTEIN EXBB"/>
    <property type="match status" value="1"/>
</dbReference>
<comment type="caution">
    <text evidence="11">The sequence shown here is derived from an EMBL/GenBank/DDBJ whole genome shotgun (WGS) entry which is preliminary data.</text>
</comment>
<keyword evidence="4 9" id="KW-0812">Transmembrane</keyword>
<dbReference type="RefSeq" id="WP_200391408.1">
    <property type="nucleotide sequence ID" value="NZ_JAENIO010000016.1"/>
</dbReference>
<evidence type="ECO:0000256" key="9">
    <source>
        <dbReference type="SAM" id="Phobius"/>
    </source>
</evidence>
<evidence type="ECO:0000256" key="2">
    <source>
        <dbReference type="ARBA" id="ARBA00022448"/>
    </source>
</evidence>
<evidence type="ECO:0000256" key="8">
    <source>
        <dbReference type="RuleBase" id="RU004057"/>
    </source>
</evidence>
<keyword evidence="2 8" id="KW-0813">Transport</keyword>
<comment type="subcellular location">
    <subcellularLocation>
        <location evidence="1">Cell membrane</location>
        <topology evidence="1">Multi-pass membrane protein</topology>
    </subcellularLocation>
    <subcellularLocation>
        <location evidence="8">Membrane</location>
        <topology evidence="8">Multi-pass membrane protein</topology>
    </subcellularLocation>
</comment>
<dbReference type="PANTHER" id="PTHR30625">
    <property type="entry name" value="PROTEIN TOLQ"/>
    <property type="match status" value="1"/>
</dbReference>
<feature type="transmembrane region" description="Helical" evidence="9">
    <location>
        <begin position="152"/>
        <end position="173"/>
    </location>
</feature>
<dbReference type="EMBL" id="JAENIO010000016">
    <property type="protein sequence ID" value="MBK1833972.1"/>
    <property type="molecule type" value="Genomic_DNA"/>
</dbReference>
<evidence type="ECO:0000256" key="3">
    <source>
        <dbReference type="ARBA" id="ARBA00022475"/>
    </source>
</evidence>
<evidence type="ECO:0000256" key="7">
    <source>
        <dbReference type="ARBA" id="ARBA00023136"/>
    </source>
</evidence>
<protein>
    <submittedName>
        <fullName evidence="11">MotA/TolQ/ExbB proton channel family protein</fullName>
    </submittedName>
</protein>
<dbReference type="InterPro" id="IPR050790">
    <property type="entry name" value="ExbB/TolQ_transport"/>
</dbReference>
<evidence type="ECO:0000256" key="6">
    <source>
        <dbReference type="ARBA" id="ARBA00022989"/>
    </source>
</evidence>
<keyword evidence="7 9" id="KW-0472">Membrane</keyword>
<dbReference type="Proteomes" id="UP000604083">
    <property type="component" value="Unassembled WGS sequence"/>
</dbReference>
<reference evidence="11" key="1">
    <citation type="submission" date="2021-01" db="EMBL/GenBank/DDBJ databases">
        <title>Modified the classification status of verrucomicrobia.</title>
        <authorList>
            <person name="Feng X."/>
        </authorList>
    </citation>
    <scope>NUCLEOTIDE SEQUENCE</scope>
    <source>
        <strain evidence="11">KCTC 12986</strain>
    </source>
</reference>
<sequence length="199" mass="21681">MGANFQEVIDIFREGGLVMAALAGVALLLYITSIAAVIYVQKGNLTTARREEWERWIACPEEAEGRVGEIIRYAVHGPKISVKRVQRRFDEMFDVLVRSIDQRLIIITTLVAAAPMTGLLGTVMGMLAMFDGLGAGGGKQGMEMISEGMKEALFTTLTGLVVALPGMFFALVVREKRNQIATVLSQLQAAVVTTKFKSL</sequence>